<dbReference type="EMBL" id="CAKKNE010000006">
    <property type="protein sequence ID" value="CAH0378565.1"/>
    <property type="molecule type" value="Genomic_DNA"/>
</dbReference>
<gene>
    <name evidence="3" type="ORF">PECAL_6P01520</name>
</gene>
<reference evidence="3" key="1">
    <citation type="submission" date="2021-11" db="EMBL/GenBank/DDBJ databases">
        <authorList>
            <consortium name="Genoscope - CEA"/>
            <person name="William W."/>
        </authorList>
    </citation>
    <scope>NUCLEOTIDE SEQUENCE</scope>
</reference>
<keyword evidence="2" id="KW-0732">Signal</keyword>
<accession>A0A8J2X2L2</accession>
<feature type="compositionally biased region" description="Pro residues" evidence="1">
    <location>
        <begin position="35"/>
        <end position="55"/>
    </location>
</feature>
<feature type="compositionally biased region" description="Basic and acidic residues" evidence="1">
    <location>
        <begin position="390"/>
        <end position="404"/>
    </location>
</feature>
<dbReference type="OrthoDB" id="206683at2759"/>
<dbReference type="AlphaFoldDB" id="A0A8J2X2L2"/>
<protein>
    <recommendedName>
        <fullName evidence="5">SMP-LTD domain-containing protein</fullName>
    </recommendedName>
</protein>
<evidence type="ECO:0000313" key="4">
    <source>
        <dbReference type="Proteomes" id="UP000789595"/>
    </source>
</evidence>
<evidence type="ECO:0008006" key="5">
    <source>
        <dbReference type="Google" id="ProtNLM"/>
    </source>
</evidence>
<name>A0A8J2X2L2_9STRA</name>
<evidence type="ECO:0000256" key="1">
    <source>
        <dbReference type="SAM" id="MobiDB-lite"/>
    </source>
</evidence>
<feature type="signal peptide" evidence="2">
    <location>
        <begin position="1"/>
        <end position="16"/>
    </location>
</feature>
<feature type="chain" id="PRO_5035289801" description="SMP-LTD domain-containing protein" evidence="2">
    <location>
        <begin position="17"/>
        <end position="539"/>
    </location>
</feature>
<sequence>MSTRALLLLGVCGVALQPSRPPHHPKTRRHAATQEPPPADKPPLTPPTPPPPKPVTGPWQWSPDQQKAETEVAAWRRSVTSADFDDALVFRLFRRQFEVLLPDFEPKEQLAVSARRGRASLRRLNGDARAINKLFNPLCTDTNWPLQLTRCACDAVSIAWTSVFTLNRDPLEVRISKAELDFDQKLQRPTNAELRRAGIEWRSLFGPLPSYMREHPTVEGARYLIDELVCVARRVETPFARGSNATLRVTFSGVDARSVDNSSRVADLKKCWASFNTPPNQKYAFIAKRIVAREMVVELCFEGDARAEAAAAAVRNAAEIAFAPTTIRIAPPGTGHDEPPVLDMDPCGAASSHRWRRAPRRRRVDGVPRRLRLLSRRTRRSKKTAPVVVEEPHDPHEHETHVEICAENDQESPPTEEEEAPPPPEPEFVEVFRAPTPAALVTFGYDSPANEVASVRFDLDLRRGRVSLTPDTLREPARRPGDVDLGVFMRLGSSGAVSVSRPVDDVPGGVGGRVRRVLRDRVVRPFLALFILAWGLRLF</sequence>
<dbReference type="Proteomes" id="UP000789595">
    <property type="component" value="Unassembled WGS sequence"/>
</dbReference>
<keyword evidence="4" id="KW-1185">Reference proteome</keyword>
<feature type="region of interest" description="Disordered" evidence="1">
    <location>
        <begin position="378"/>
        <end position="427"/>
    </location>
</feature>
<evidence type="ECO:0000313" key="3">
    <source>
        <dbReference type="EMBL" id="CAH0378565.1"/>
    </source>
</evidence>
<feature type="compositionally biased region" description="Basic residues" evidence="1">
    <location>
        <begin position="21"/>
        <end position="31"/>
    </location>
</feature>
<organism evidence="3 4">
    <name type="scientific">Pelagomonas calceolata</name>
    <dbReference type="NCBI Taxonomy" id="35677"/>
    <lineage>
        <taxon>Eukaryota</taxon>
        <taxon>Sar</taxon>
        <taxon>Stramenopiles</taxon>
        <taxon>Ochrophyta</taxon>
        <taxon>Pelagophyceae</taxon>
        <taxon>Pelagomonadales</taxon>
        <taxon>Pelagomonadaceae</taxon>
        <taxon>Pelagomonas</taxon>
    </lineage>
</organism>
<evidence type="ECO:0000256" key="2">
    <source>
        <dbReference type="SAM" id="SignalP"/>
    </source>
</evidence>
<feature type="compositionally biased region" description="Acidic residues" evidence="1">
    <location>
        <begin position="406"/>
        <end position="420"/>
    </location>
</feature>
<proteinExistence type="predicted"/>
<comment type="caution">
    <text evidence="3">The sequence shown here is derived from an EMBL/GenBank/DDBJ whole genome shotgun (WGS) entry which is preliminary data.</text>
</comment>
<feature type="region of interest" description="Disordered" evidence="1">
    <location>
        <begin position="15"/>
        <end position="67"/>
    </location>
</feature>